<dbReference type="RefSeq" id="WP_117632817.1">
    <property type="nucleotide sequence ID" value="NZ_QSON01000002.1"/>
</dbReference>
<gene>
    <name evidence="4" type="ORF">DXD79_04540</name>
</gene>
<dbReference type="InterPro" id="IPR050490">
    <property type="entry name" value="Bact_solute-bd_prot1"/>
</dbReference>
<comment type="similarity">
    <text evidence="1">Belongs to the bacterial solute-binding protein 1 family.</text>
</comment>
<evidence type="ECO:0000313" key="5">
    <source>
        <dbReference type="Proteomes" id="UP000263014"/>
    </source>
</evidence>
<dbReference type="Gene3D" id="3.40.190.10">
    <property type="entry name" value="Periplasmic binding protein-like II"/>
    <property type="match status" value="2"/>
</dbReference>
<dbReference type="PANTHER" id="PTHR43649">
    <property type="entry name" value="ARABINOSE-BINDING PROTEIN-RELATED"/>
    <property type="match status" value="1"/>
</dbReference>
<evidence type="ECO:0000256" key="2">
    <source>
        <dbReference type="ARBA" id="ARBA00022448"/>
    </source>
</evidence>
<dbReference type="EMBL" id="QSON01000002">
    <property type="protein sequence ID" value="RGJ06570.1"/>
    <property type="molecule type" value="Genomic_DNA"/>
</dbReference>
<dbReference type="Proteomes" id="UP000263014">
    <property type="component" value="Unassembled WGS sequence"/>
</dbReference>
<dbReference type="AlphaFoldDB" id="A0A374PAM8"/>
<proteinExistence type="inferred from homology"/>
<dbReference type="PANTHER" id="PTHR43649:SF34">
    <property type="entry name" value="ABC TRANSPORTER PERIPLASMIC-BINDING PROTEIN YCJN-RELATED"/>
    <property type="match status" value="1"/>
</dbReference>
<protein>
    <submittedName>
        <fullName evidence="4">Extracellular solute-binding protein</fullName>
    </submittedName>
</protein>
<dbReference type="PROSITE" id="PS51257">
    <property type="entry name" value="PROKAR_LIPOPROTEIN"/>
    <property type="match status" value="1"/>
</dbReference>
<evidence type="ECO:0000256" key="3">
    <source>
        <dbReference type="ARBA" id="ARBA00022729"/>
    </source>
</evidence>
<reference evidence="4 5" key="1">
    <citation type="submission" date="2018-08" db="EMBL/GenBank/DDBJ databases">
        <title>A genome reference for cultivated species of the human gut microbiota.</title>
        <authorList>
            <person name="Zou Y."/>
            <person name="Xue W."/>
            <person name="Luo G."/>
        </authorList>
    </citation>
    <scope>NUCLEOTIDE SEQUENCE [LARGE SCALE GENOMIC DNA]</scope>
    <source>
        <strain evidence="4 5">TM09-12</strain>
    </source>
</reference>
<evidence type="ECO:0000256" key="1">
    <source>
        <dbReference type="ARBA" id="ARBA00008520"/>
    </source>
</evidence>
<evidence type="ECO:0000313" key="4">
    <source>
        <dbReference type="EMBL" id="RGJ06570.1"/>
    </source>
</evidence>
<dbReference type="SUPFAM" id="SSF53850">
    <property type="entry name" value="Periplasmic binding protein-like II"/>
    <property type="match status" value="1"/>
</dbReference>
<accession>A0A374PAM8</accession>
<organism evidence="4 5">
    <name type="scientific">Hungatella hathewayi</name>
    <dbReference type="NCBI Taxonomy" id="154046"/>
    <lineage>
        <taxon>Bacteria</taxon>
        <taxon>Bacillati</taxon>
        <taxon>Bacillota</taxon>
        <taxon>Clostridia</taxon>
        <taxon>Lachnospirales</taxon>
        <taxon>Lachnospiraceae</taxon>
        <taxon>Hungatella</taxon>
    </lineage>
</organism>
<comment type="caution">
    <text evidence="4">The sequence shown here is derived from an EMBL/GenBank/DDBJ whole genome shotgun (WGS) entry which is preliminary data.</text>
</comment>
<name>A0A374PAM8_9FIRM</name>
<keyword evidence="3" id="KW-0732">Signal</keyword>
<sequence>MNLLSKAGILILPVLLLAGCRLNQSEEEMQLYEQTERGTWGVEEQVQTIIIWEYDRGTEKFQETLSGLAEKASMADINGKKYNVVAMAVPEEAYEQEFLKAYVQGTAPDIVFGTPENPSLYTGIGVTIDLRPLLEQWEQEDSVYLKELPELAWKFFETKGIQNGIPVTQTGYGVIYNKEIFEAAGITELPQTYEEWGLVCDQLVKKDIVPWINGTETTGGPSLKCLAYWLGSNGTSMIDTAGKADYGNKACMEVWSFYDGNIKNAYQPKNVLQYTEEEAKQLLLDGKAAMYSGGIPNFIPEDTRKYGVLPMLSGTEAKGISYHPISFQGYYGIRSGHDSDTLAVLKWWYEHNTELWTEADAERVPCLRKNAVRIYKDNNLICDWLEENLFVNNVSTIFYPQPHYPSYANELISSGCLTDVLTALYSGGTVDEGILKANFETDRLLEKYIIQ</sequence>
<keyword evidence="2" id="KW-0813">Transport</keyword>
<dbReference type="InterPro" id="IPR006059">
    <property type="entry name" value="SBP"/>
</dbReference>
<dbReference type="Pfam" id="PF01547">
    <property type="entry name" value="SBP_bac_1"/>
    <property type="match status" value="1"/>
</dbReference>